<dbReference type="KEGG" id="rsz:108808507"/>
<evidence type="ECO:0000256" key="2">
    <source>
        <dbReference type="SAM" id="SignalP"/>
    </source>
</evidence>
<proteinExistence type="predicted"/>
<dbReference type="OrthoDB" id="1025388at2759"/>
<accession>A0A6J0JKG1</accession>
<evidence type="ECO:0000313" key="4">
    <source>
        <dbReference type="Proteomes" id="UP000504610"/>
    </source>
</evidence>
<feature type="signal peptide" evidence="2">
    <location>
        <begin position="1"/>
        <end position="21"/>
    </location>
</feature>
<protein>
    <submittedName>
        <fullName evidence="5">Uncharacterized protein LOC108808507</fullName>
    </submittedName>
</protein>
<evidence type="ECO:0000256" key="1">
    <source>
        <dbReference type="ARBA" id="ARBA00022729"/>
    </source>
</evidence>
<reference evidence="5" key="2">
    <citation type="submission" date="2025-08" db="UniProtKB">
        <authorList>
            <consortium name="RefSeq"/>
        </authorList>
    </citation>
    <scope>IDENTIFICATION</scope>
    <source>
        <tissue evidence="5">Leaf</tissue>
    </source>
</reference>
<keyword evidence="1 2" id="KW-0732">Signal</keyword>
<evidence type="ECO:0000313" key="5">
    <source>
        <dbReference type="RefSeq" id="XP_018436140.1"/>
    </source>
</evidence>
<dbReference type="AlphaFoldDB" id="A0A6J0JKG1"/>
<organism evidence="4 5">
    <name type="scientific">Raphanus sativus</name>
    <name type="common">Radish</name>
    <name type="synonym">Raphanus raphanistrum var. sativus</name>
    <dbReference type="NCBI Taxonomy" id="3726"/>
    <lineage>
        <taxon>Eukaryota</taxon>
        <taxon>Viridiplantae</taxon>
        <taxon>Streptophyta</taxon>
        <taxon>Embryophyta</taxon>
        <taxon>Tracheophyta</taxon>
        <taxon>Spermatophyta</taxon>
        <taxon>Magnoliopsida</taxon>
        <taxon>eudicotyledons</taxon>
        <taxon>Gunneridae</taxon>
        <taxon>Pentapetalae</taxon>
        <taxon>rosids</taxon>
        <taxon>malvids</taxon>
        <taxon>Brassicales</taxon>
        <taxon>Brassicaceae</taxon>
        <taxon>Brassiceae</taxon>
        <taxon>Raphanus</taxon>
    </lineage>
</organism>
<reference evidence="4" key="1">
    <citation type="journal article" date="2019" name="Database">
        <title>The radish genome database (RadishGD): an integrated information resource for radish genomics.</title>
        <authorList>
            <person name="Yu H.J."/>
            <person name="Baek S."/>
            <person name="Lee Y.J."/>
            <person name="Cho A."/>
            <person name="Mun J.H."/>
        </authorList>
    </citation>
    <scope>NUCLEOTIDE SEQUENCE [LARGE SCALE GENOMIC DNA]</scope>
    <source>
        <strain evidence="4">cv. WK10039</strain>
    </source>
</reference>
<feature type="domain" description="Prolamin-like" evidence="3">
    <location>
        <begin position="55"/>
        <end position="99"/>
    </location>
</feature>
<sequence length="117" mass="13452">MQRTWATVMFALTMIIVSVSIQTEAYEQRSDLARTPSSALEHQSENELIPKPIPCMSDVTKVPDCIKAVMHFRFIEVTKECCTTVLNFPEDCFGVEFPSKFIYRFLLRVFCKIVGHI</sequence>
<evidence type="ECO:0000259" key="3">
    <source>
        <dbReference type="Pfam" id="PF05617"/>
    </source>
</evidence>
<name>A0A6J0JKG1_RAPSA</name>
<gene>
    <name evidence="5" type="primary">LOC108808507</name>
</gene>
<dbReference type="InterPro" id="IPR008502">
    <property type="entry name" value="Prolamin-like"/>
</dbReference>
<dbReference type="Proteomes" id="UP000504610">
    <property type="component" value="Chromosome 6"/>
</dbReference>
<dbReference type="Pfam" id="PF05617">
    <property type="entry name" value="Prolamin_like"/>
    <property type="match status" value="1"/>
</dbReference>
<dbReference type="RefSeq" id="XP_018436140.1">
    <property type="nucleotide sequence ID" value="XM_018580638.1"/>
</dbReference>
<dbReference type="GeneID" id="108808507"/>
<keyword evidence="4" id="KW-1185">Reference proteome</keyword>
<feature type="chain" id="PRO_5026863421" evidence="2">
    <location>
        <begin position="22"/>
        <end position="117"/>
    </location>
</feature>